<reference evidence="1" key="1">
    <citation type="submission" date="2019-10" db="EMBL/GenBank/DDBJ databases">
        <title>The sequence and de novo assembly of the wild yak genome.</title>
        <authorList>
            <person name="Liu Y."/>
        </authorList>
    </citation>
    <scope>NUCLEOTIDE SEQUENCE [LARGE SCALE GENOMIC DNA]</scope>
    <source>
        <strain evidence="1">WY2019</strain>
    </source>
</reference>
<name>A0A6B0RZH6_9CETA</name>
<accession>A0A6B0RZH6</accession>
<protein>
    <submittedName>
        <fullName evidence="1">Uncharacterized protein</fullName>
    </submittedName>
</protein>
<dbReference type="Proteomes" id="UP000322234">
    <property type="component" value="Unassembled WGS sequence"/>
</dbReference>
<organism evidence="1 2">
    <name type="scientific">Bos mutus</name>
    <name type="common">wild yak</name>
    <dbReference type="NCBI Taxonomy" id="72004"/>
    <lineage>
        <taxon>Eukaryota</taxon>
        <taxon>Metazoa</taxon>
        <taxon>Chordata</taxon>
        <taxon>Craniata</taxon>
        <taxon>Vertebrata</taxon>
        <taxon>Euteleostomi</taxon>
        <taxon>Mammalia</taxon>
        <taxon>Eutheria</taxon>
        <taxon>Laurasiatheria</taxon>
        <taxon>Artiodactyla</taxon>
        <taxon>Ruminantia</taxon>
        <taxon>Pecora</taxon>
        <taxon>Bovidae</taxon>
        <taxon>Bovinae</taxon>
        <taxon>Bos</taxon>
    </lineage>
</organism>
<evidence type="ECO:0000313" key="1">
    <source>
        <dbReference type="EMBL" id="MXQ92533.1"/>
    </source>
</evidence>
<gene>
    <name evidence="1" type="ORF">E5288_WYG000948</name>
</gene>
<comment type="caution">
    <text evidence="1">The sequence shown here is derived from an EMBL/GenBank/DDBJ whole genome shotgun (WGS) entry which is preliminary data.</text>
</comment>
<dbReference type="AlphaFoldDB" id="A0A6B0RZH6"/>
<sequence>MISSWGKAQLGKPGYRESIEGLSRVIQRKQGELTMSAVTPLCPQYLFGFSKLKSWFQLTSFPPASSSTPAPNHQETEPLAITVMLNELFGNSFFKHVEWHLQLLELVRVKNTNENLLGRRARRNSYHFSQLSTGVKVHSVMPAARSKQSPKVQCSAHGHGELGPTICSPEDVRRALSVEFMLQSPQAGAARQLLPLLLLQSCGIQIPAAPIVVRKTELVQQPFRKAAERERVENGQGDNWKSLTEETCHELGFEGQQGFGHRSRKRDLHPGLLWINIQLPSTVKSPKEEAWKIDLKCLCGLGPLLQQRRH</sequence>
<evidence type="ECO:0000313" key="2">
    <source>
        <dbReference type="Proteomes" id="UP000322234"/>
    </source>
</evidence>
<dbReference type="EMBL" id="VBQZ03000083">
    <property type="protein sequence ID" value="MXQ92533.1"/>
    <property type="molecule type" value="Genomic_DNA"/>
</dbReference>
<keyword evidence="2" id="KW-1185">Reference proteome</keyword>
<proteinExistence type="predicted"/>